<keyword evidence="1" id="KW-0732">Signal</keyword>
<feature type="compositionally biased region" description="Pro residues" evidence="2">
    <location>
        <begin position="51"/>
        <end position="84"/>
    </location>
</feature>
<dbReference type="RefSeq" id="WP_322937896.1">
    <property type="nucleotide sequence ID" value="NZ_CP141059.1"/>
</dbReference>
<dbReference type="InterPro" id="IPR013517">
    <property type="entry name" value="FG-GAP"/>
</dbReference>
<name>A0ABZ0ZTU4_9ACTN</name>
<dbReference type="PANTHER" id="PTHR46580:SF2">
    <property type="entry name" value="MAM DOMAIN-CONTAINING PROTEIN"/>
    <property type="match status" value="1"/>
</dbReference>
<proteinExistence type="predicted"/>
<keyword evidence="3" id="KW-0472">Membrane</keyword>
<dbReference type="Proteomes" id="UP001327225">
    <property type="component" value="Chromosome"/>
</dbReference>
<keyword evidence="3" id="KW-1133">Transmembrane helix</keyword>
<gene>
    <name evidence="4" type="ORF">SHK19_03700</name>
</gene>
<organism evidence="4 5">
    <name type="scientific">Nocardioides bizhenqiangii</name>
    <dbReference type="NCBI Taxonomy" id="3095076"/>
    <lineage>
        <taxon>Bacteria</taxon>
        <taxon>Bacillati</taxon>
        <taxon>Actinomycetota</taxon>
        <taxon>Actinomycetes</taxon>
        <taxon>Propionibacteriales</taxon>
        <taxon>Nocardioidaceae</taxon>
        <taxon>Nocardioides</taxon>
    </lineage>
</organism>
<accession>A0ABZ0ZTU4</accession>
<dbReference type="EMBL" id="CP141059">
    <property type="protein sequence ID" value="WQQ27336.1"/>
    <property type="molecule type" value="Genomic_DNA"/>
</dbReference>
<dbReference type="Pfam" id="PF13517">
    <property type="entry name" value="FG-GAP_3"/>
    <property type="match status" value="1"/>
</dbReference>
<evidence type="ECO:0000256" key="2">
    <source>
        <dbReference type="SAM" id="MobiDB-lite"/>
    </source>
</evidence>
<reference evidence="5" key="1">
    <citation type="submission" date="2023-12" db="EMBL/GenBank/DDBJ databases">
        <title>Novel species in genus Nocardioides.</title>
        <authorList>
            <person name="Zhou H."/>
        </authorList>
    </citation>
    <scope>NUCLEOTIDE SEQUENCE [LARGE SCALE GENOMIC DNA]</scope>
    <source>
        <strain evidence="5">HM61</strain>
    </source>
</reference>
<keyword evidence="5" id="KW-1185">Reference proteome</keyword>
<keyword evidence="3" id="KW-0812">Transmembrane</keyword>
<evidence type="ECO:0000313" key="4">
    <source>
        <dbReference type="EMBL" id="WQQ27336.1"/>
    </source>
</evidence>
<evidence type="ECO:0000256" key="3">
    <source>
        <dbReference type="SAM" id="Phobius"/>
    </source>
</evidence>
<protein>
    <submittedName>
        <fullName evidence="4">FG-GAP-like repeat-containing protein</fullName>
    </submittedName>
</protein>
<sequence length="499" mass="52504">MSNDQPPGEPARDDDPPRPPPRPVAPPGQVSTPDQLPTVEPGEWPAQPRRAPVPQPAPPPAPAPAPVPTSAPPAPGPPAPPPVAPAKRSLAWLWVTLAAVFVLGVGTAATLVVVRPWEDDTSDRDTAGAPPDSEQQAEPSDEVPEDPAPTASATPTPPSAPAAQVTADLDGDGYGDAVAVLGSSSSIERVVLSSTGSSFEVAREPVAAFEDRTWADFDGDGELDEVSWTYELGGTLNLTSDDLDLRERNLRLRLDDRQPFVSLKPGDFDGDGAVDLVAYGATGRRTVGVWIIRNEAGRFAEPEQWVQIPNATYATTTLLPADFDADGRADVAARVPSSGLPRDLGPSSRIELGIALLTSSGTGFVPGPVERPTGLLDGGEAVVGDFTGDGQPRVLLIDRSRTGVQVHGLRADGDRLVLEPGLVLQIGGRRGDVVDAVVSDVDGDAVDDVVYSTVDERGRSYDGFRVLRLDERATAPSEVWAPTPRCPSGDCSFYFENSF</sequence>
<evidence type="ECO:0000256" key="1">
    <source>
        <dbReference type="ARBA" id="ARBA00022729"/>
    </source>
</evidence>
<feature type="transmembrane region" description="Helical" evidence="3">
    <location>
        <begin position="91"/>
        <end position="114"/>
    </location>
</feature>
<feature type="region of interest" description="Disordered" evidence="2">
    <location>
        <begin position="1"/>
        <end position="85"/>
    </location>
</feature>
<feature type="region of interest" description="Disordered" evidence="2">
    <location>
        <begin position="119"/>
        <end position="169"/>
    </location>
</feature>
<dbReference type="PANTHER" id="PTHR46580">
    <property type="entry name" value="SENSOR KINASE-RELATED"/>
    <property type="match status" value="1"/>
</dbReference>
<dbReference type="InterPro" id="IPR028994">
    <property type="entry name" value="Integrin_alpha_N"/>
</dbReference>
<dbReference type="SUPFAM" id="SSF69318">
    <property type="entry name" value="Integrin alpha N-terminal domain"/>
    <property type="match status" value="1"/>
</dbReference>
<evidence type="ECO:0000313" key="5">
    <source>
        <dbReference type="Proteomes" id="UP001327225"/>
    </source>
</evidence>
<dbReference type="Gene3D" id="2.130.10.130">
    <property type="entry name" value="Integrin alpha, N-terminal"/>
    <property type="match status" value="1"/>
</dbReference>